<feature type="domain" description="ELP1 first N-terminal beta-propeller" evidence="8">
    <location>
        <begin position="1"/>
        <end position="163"/>
    </location>
</feature>
<dbReference type="InterPro" id="IPR056165">
    <property type="entry name" value="Beta-prop_ELP1_2nd"/>
</dbReference>
<comment type="pathway">
    <text evidence="1">tRNA modification; 5-methoxycarbonylmethyl-2-thiouridine-tRNA biosynthesis.</text>
</comment>
<dbReference type="UniPathway" id="UPA00988"/>
<dbReference type="PANTHER" id="PTHR12747">
    <property type="entry name" value="ELONGATOR COMPLEX PROTEIN 1"/>
    <property type="match status" value="1"/>
</dbReference>
<keyword evidence="6" id="KW-0539">Nucleus</keyword>
<dbReference type="SUPFAM" id="SSF50978">
    <property type="entry name" value="WD40 repeat-like"/>
    <property type="match status" value="1"/>
</dbReference>
<accession>A0A1D1YPX5</accession>
<evidence type="ECO:0000313" key="13">
    <source>
        <dbReference type="EMBL" id="JAT56686.1"/>
    </source>
</evidence>
<dbReference type="Pfam" id="PF23936">
    <property type="entry name" value="HB_ELP1"/>
    <property type="match status" value="1"/>
</dbReference>
<reference evidence="13" key="1">
    <citation type="submission" date="2015-07" db="EMBL/GenBank/DDBJ databases">
        <title>Transcriptome Assembly of Anthurium amnicola.</title>
        <authorList>
            <person name="Suzuki J."/>
        </authorList>
    </citation>
    <scope>NUCLEOTIDE SEQUENCE</scope>
</reference>
<dbReference type="InterPro" id="IPR056166">
    <property type="entry name" value="TPR_ELP1"/>
</dbReference>
<comment type="function">
    <text evidence="6">Component of the elongator complex which is required for multiple tRNA modifications, including mcm5U (5-methoxycarbonylmethyl uridine), mcm5s2U (5-methoxycarbonylmethyl-2-thiouridine), and ncm5U (5-carbamoylmethyl uridine). The elongator complex catalyzes formation of carboxymethyluridine in the wobble base at position 34 in tRNAs.</text>
</comment>
<evidence type="ECO:0000259" key="11">
    <source>
        <dbReference type="Pfam" id="PF23925"/>
    </source>
</evidence>
<feature type="region of interest" description="Disordered" evidence="7">
    <location>
        <begin position="1214"/>
        <end position="1242"/>
    </location>
</feature>
<evidence type="ECO:0000256" key="7">
    <source>
        <dbReference type="SAM" id="MobiDB-lite"/>
    </source>
</evidence>
<dbReference type="Pfam" id="PF04762">
    <property type="entry name" value="Beta-prop_ELP1_1st"/>
    <property type="match status" value="2"/>
</dbReference>
<proteinExistence type="inferred from homology"/>
<gene>
    <name evidence="13" type="primary">ELP1_2</name>
    <name evidence="13" type="ORF">g.124357</name>
</gene>
<feature type="domain" description="ELP1 alpha-solenoid" evidence="11">
    <location>
        <begin position="729"/>
        <end position="949"/>
    </location>
</feature>
<dbReference type="Pfam" id="PF23925">
    <property type="entry name" value="A-sol_ELP1"/>
    <property type="match status" value="1"/>
</dbReference>
<comment type="similarity">
    <text evidence="2 6">Belongs to the ELP1/IKA1 family.</text>
</comment>
<dbReference type="PIRSF" id="PIRSF017233">
    <property type="entry name" value="IKAP"/>
    <property type="match status" value="1"/>
</dbReference>
<sequence length="1337" mass="149560">MKNLKLSLELSSELQLQSERETLLLSAFDVEQNRVFFASSANAIYTVHLPSSHLERGLMGKTVLPSQGESIALEHGDRITALDYQMEKEALIIGTSNGYLVLYLVDCNTIEVVGNVEGGVTCVASSPDGALLTVTSGLGQLLVMTHDWEILYETTLDPQLVDEMHCQNSLVDKVDGSYSYEARGCISWRGDGKYFATLNGLQNSSSLRKLMIWERDSGTLHATTDLKAFMGSSLDWMPSGAKVACAYDRKAENKCPSIVFFEKNGLERSSFSINEHPETQVKTLKWNCISDLLAASITCGEYDAIKIWSFSNNHWYLKQEMRYLKKDGVKFAWNPTRPLHLISWTQCGKITTYTFVWMTAVTESSVALVVDNSSVLFSPFVLSLRPPPMSLFNLRFPSAIRDISFYAKNSENHLAVLLSDGHLCVVDLSSIDMWEQFEDQTLTIETSLSDLSPSPFWHLTWLDSHIILGVSHCKYREYDNRPGASFGENGFSHEDSMMSSDGYYLQEIEFVTSENCERSVTSDWRVKKSKKFSIEGPIISVVQNPAKTCSAFLQLDGGSIFEYSSTLSTKASSREHHLCKLDSDNVLPSSCPWMKAVLVSDNGIMKPLIFGLNDSGRLHVGRRILCNNCSSFSFYSDSEGLRQKVTTHLILTTKQDLLFIFSMDEILHGSPEIQIENCNRGNIQRRKEENKDFIPIWERGAKLVGVIPGDEAAVILQANRGNLECIYPRKLVLVAIANTLVQRRFRDAMIMVRRHRLDFNVIVDYCGWQTFIKSAGEFVSQVSNLGHITDFVCAIKNENVMETLYKAVTSLPCSKITLRLNSVDADDLLENKVSSVLQAVRNALEESVVESPERELCILTTLARSEPPALEQALGRIKMICEMELLGVDDVWRKTCPSAEEAIKHLLWLSDPEAVYEAALGLYDLNLSAIVALNSQKDPKEFLPFLQSLEQLPPVVMRYKIDLRLHKNESALRHIASAGEDYYEDGMRLLQSNPELFPLGLQLFSDPTKRNHVLEAWGDHLHGEKCFERAATAYICCSSFQKALKAYRACGDWKGVLTVAGHIRLGKVEVFQLANELCEELQALGKPAEAAKLALEYCRDVSSCVGYFIAAREWEEAVRIGYLHERDDLVSEVTIAAIDCANTLVSEYNEGSEKVGKYLARYVAVRQRRLLLAAKLQMEERPGNELEEDNVSEASSTFSGMSAYTASTMKGSRVSISPSTVSKGREMRRQRNRGKIRAGSPGEEKALIEHLKGMALTSTAQDELKSLVLALAMLGKVETARQVQRAADNFDLYQQAAVKLCEDTNSSEIIDEDAHTLEHYVNKIKGTTSFLSSVLVV</sequence>
<evidence type="ECO:0000259" key="8">
    <source>
        <dbReference type="Pfam" id="PF04762"/>
    </source>
</evidence>
<comment type="subcellular location">
    <subcellularLocation>
        <location evidence="6">Cytoplasm</location>
    </subcellularLocation>
    <subcellularLocation>
        <location evidence="6">Nucleus</location>
    </subcellularLocation>
</comment>
<dbReference type="InterPro" id="IPR056164">
    <property type="entry name" value="Beta-prop_ELP1_1st"/>
</dbReference>
<dbReference type="PANTHER" id="PTHR12747:SF0">
    <property type="entry name" value="ELONGATOR COMPLEX PROTEIN 1"/>
    <property type="match status" value="1"/>
</dbReference>
<dbReference type="InterPro" id="IPR036322">
    <property type="entry name" value="WD40_repeat_dom_sf"/>
</dbReference>
<protein>
    <recommendedName>
        <fullName evidence="5 6">Elongator complex protein 1</fullName>
    </recommendedName>
</protein>
<evidence type="ECO:0000259" key="12">
    <source>
        <dbReference type="Pfam" id="PF23936"/>
    </source>
</evidence>
<keyword evidence="3 6" id="KW-0963">Cytoplasm</keyword>
<dbReference type="Pfam" id="PF23878">
    <property type="entry name" value="TPR_ELP1"/>
    <property type="match status" value="1"/>
</dbReference>
<evidence type="ECO:0000259" key="9">
    <source>
        <dbReference type="Pfam" id="PF23797"/>
    </source>
</evidence>
<evidence type="ECO:0000259" key="10">
    <source>
        <dbReference type="Pfam" id="PF23878"/>
    </source>
</evidence>
<dbReference type="GO" id="GO:0005829">
    <property type="term" value="C:cytosol"/>
    <property type="evidence" value="ECO:0007669"/>
    <property type="project" value="TreeGrafter"/>
</dbReference>
<evidence type="ECO:0000256" key="5">
    <source>
        <dbReference type="ARBA" id="ARBA00029535"/>
    </source>
</evidence>
<dbReference type="InterPro" id="IPR056167">
    <property type="entry name" value="A-sol_ELP1"/>
</dbReference>
<feature type="domain" description="ELP1 three-helical bundle" evidence="12">
    <location>
        <begin position="1132"/>
        <end position="1288"/>
    </location>
</feature>
<dbReference type="InterPro" id="IPR006849">
    <property type="entry name" value="Elp1"/>
</dbReference>
<dbReference type="Gene3D" id="2.130.10.10">
    <property type="entry name" value="YVTN repeat-like/Quinoprotein amine dehydrogenase"/>
    <property type="match status" value="1"/>
</dbReference>
<evidence type="ECO:0000256" key="2">
    <source>
        <dbReference type="ARBA" id="ARBA00006086"/>
    </source>
</evidence>
<dbReference type="InterPro" id="IPR056169">
    <property type="entry name" value="HB_ELP1"/>
</dbReference>
<dbReference type="InterPro" id="IPR015943">
    <property type="entry name" value="WD40/YVTN_repeat-like_dom_sf"/>
</dbReference>
<dbReference type="GO" id="GO:0000049">
    <property type="term" value="F:tRNA binding"/>
    <property type="evidence" value="ECO:0007669"/>
    <property type="project" value="TreeGrafter"/>
</dbReference>
<name>A0A1D1YPX5_9ARAE</name>
<dbReference type="Gene3D" id="1.25.40.470">
    <property type="match status" value="1"/>
</dbReference>
<evidence type="ECO:0000256" key="4">
    <source>
        <dbReference type="ARBA" id="ARBA00022694"/>
    </source>
</evidence>
<evidence type="ECO:0000256" key="6">
    <source>
        <dbReference type="PIRNR" id="PIRNR017233"/>
    </source>
</evidence>
<feature type="domain" description="ELP1 first N-terminal beta-propeller" evidence="8">
    <location>
        <begin position="181"/>
        <end position="335"/>
    </location>
</feature>
<organism evidence="13">
    <name type="scientific">Anthurium amnicola</name>
    <dbReference type="NCBI Taxonomy" id="1678845"/>
    <lineage>
        <taxon>Eukaryota</taxon>
        <taxon>Viridiplantae</taxon>
        <taxon>Streptophyta</taxon>
        <taxon>Embryophyta</taxon>
        <taxon>Tracheophyta</taxon>
        <taxon>Spermatophyta</taxon>
        <taxon>Magnoliopsida</taxon>
        <taxon>Liliopsida</taxon>
        <taxon>Araceae</taxon>
        <taxon>Pothoideae</taxon>
        <taxon>Potheae</taxon>
        <taxon>Anthurium</taxon>
    </lineage>
</organism>
<dbReference type="GO" id="GO:0005634">
    <property type="term" value="C:nucleus"/>
    <property type="evidence" value="ECO:0007669"/>
    <property type="project" value="UniProtKB-SubCell"/>
</dbReference>
<feature type="domain" description="ELP1 N-terminal second beta-propeller" evidence="9">
    <location>
        <begin position="369"/>
        <end position="704"/>
    </location>
</feature>
<evidence type="ECO:0000256" key="1">
    <source>
        <dbReference type="ARBA" id="ARBA00005043"/>
    </source>
</evidence>
<keyword evidence="4" id="KW-0819">tRNA processing</keyword>
<dbReference type="Pfam" id="PF23797">
    <property type="entry name" value="Beta-prop_ELP1_2nd"/>
    <property type="match status" value="1"/>
</dbReference>
<dbReference type="EMBL" id="GDJX01011250">
    <property type="protein sequence ID" value="JAT56686.1"/>
    <property type="molecule type" value="Transcribed_RNA"/>
</dbReference>
<dbReference type="GO" id="GO:0002926">
    <property type="term" value="P:tRNA wobble base 5-methoxycarbonylmethyl-2-thiouridinylation"/>
    <property type="evidence" value="ECO:0007669"/>
    <property type="project" value="TreeGrafter"/>
</dbReference>
<feature type="domain" description="ELP1 TPR" evidence="10">
    <location>
        <begin position="958"/>
        <end position="1119"/>
    </location>
</feature>
<evidence type="ECO:0000256" key="3">
    <source>
        <dbReference type="ARBA" id="ARBA00022490"/>
    </source>
</evidence>
<dbReference type="GO" id="GO:0033588">
    <property type="term" value="C:elongator holoenzyme complex"/>
    <property type="evidence" value="ECO:0007669"/>
    <property type="project" value="InterPro"/>
</dbReference>